<dbReference type="Proteomes" id="UP001219956">
    <property type="component" value="Unassembled WGS sequence"/>
</dbReference>
<dbReference type="RefSeq" id="WP_272751650.1">
    <property type="nucleotide sequence ID" value="NZ_JAQQLF010000009.1"/>
</dbReference>
<gene>
    <name evidence="2" type="ORF">PQU95_08845</name>
</gene>
<dbReference type="InterPro" id="IPR010982">
    <property type="entry name" value="Lambda_DNA-bd_dom_sf"/>
</dbReference>
<dbReference type="Gene3D" id="1.10.260.40">
    <property type="entry name" value="lambda repressor-like DNA-binding domains"/>
    <property type="match status" value="1"/>
</dbReference>
<keyword evidence="3" id="KW-1185">Reference proteome</keyword>
<comment type="caution">
    <text evidence="2">The sequence shown here is derived from an EMBL/GenBank/DDBJ whole genome shotgun (WGS) entry which is preliminary data.</text>
</comment>
<organism evidence="2 3">
    <name type="scientific">Vogesella aquatica</name>
    <dbReference type="NCBI Taxonomy" id="2984206"/>
    <lineage>
        <taxon>Bacteria</taxon>
        <taxon>Pseudomonadati</taxon>
        <taxon>Pseudomonadota</taxon>
        <taxon>Betaproteobacteria</taxon>
        <taxon>Neisseriales</taxon>
        <taxon>Chromobacteriaceae</taxon>
        <taxon>Vogesella</taxon>
    </lineage>
</organism>
<accession>A0ABT5IXL3</accession>
<sequence>MSSTIEDRVILILNEEGEPHGFWANLEKKTGISAQRWRKAANRRQRPTSEMIEALAKLYPKYAFWMVAGITDATNGHIAPMNALTFPERLYREQHWSNEYFTRSLELADELAVAGGIDLTDDEIRSNAYRRVQVFTGYHGSGLVNFGYEISSTEKYKELKEILKKRTAEKANVDFFGDDLPATMNYSRNPKTDQVIGSKDPRTEHQTPSEVFWRPKNQG</sequence>
<evidence type="ECO:0000256" key="1">
    <source>
        <dbReference type="SAM" id="MobiDB-lite"/>
    </source>
</evidence>
<reference evidence="2 3" key="1">
    <citation type="submission" date="2023-01" db="EMBL/GenBank/DDBJ databases">
        <title>Novel species of the genus Vogesella isolated from rivers.</title>
        <authorList>
            <person name="Lu H."/>
        </authorList>
    </citation>
    <scope>NUCLEOTIDE SEQUENCE [LARGE SCALE GENOMIC DNA]</scope>
    <source>
        <strain evidence="2 3">DC21W</strain>
    </source>
</reference>
<feature type="region of interest" description="Disordered" evidence="1">
    <location>
        <begin position="184"/>
        <end position="219"/>
    </location>
</feature>
<evidence type="ECO:0000313" key="3">
    <source>
        <dbReference type="Proteomes" id="UP001219956"/>
    </source>
</evidence>
<evidence type="ECO:0000313" key="2">
    <source>
        <dbReference type="EMBL" id="MDC7717315.1"/>
    </source>
</evidence>
<protein>
    <submittedName>
        <fullName evidence="2">Uncharacterized protein</fullName>
    </submittedName>
</protein>
<name>A0ABT5IXL3_9NEIS</name>
<proteinExistence type="predicted"/>
<dbReference type="EMBL" id="JAQQLF010000009">
    <property type="protein sequence ID" value="MDC7717315.1"/>
    <property type="molecule type" value="Genomic_DNA"/>
</dbReference>